<dbReference type="Proteomes" id="UP001651880">
    <property type="component" value="Unassembled WGS sequence"/>
</dbReference>
<organism evidence="1 2">
    <name type="scientific">Lutispora saccharofermentans</name>
    <dbReference type="NCBI Taxonomy" id="3024236"/>
    <lineage>
        <taxon>Bacteria</taxon>
        <taxon>Bacillati</taxon>
        <taxon>Bacillota</taxon>
        <taxon>Clostridia</taxon>
        <taxon>Lutisporales</taxon>
        <taxon>Lutisporaceae</taxon>
        <taxon>Lutispora</taxon>
    </lineage>
</organism>
<proteinExistence type="predicted"/>
<gene>
    <name evidence="1" type="ORF">LJD61_03290</name>
</gene>
<accession>A0ABT1NBC6</accession>
<comment type="caution">
    <text evidence="1">The sequence shown here is derived from an EMBL/GenBank/DDBJ whole genome shotgun (WGS) entry which is preliminary data.</text>
</comment>
<dbReference type="EMBL" id="JAJEKE010000002">
    <property type="protein sequence ID" value="MCQ1528568.1"/>
    <property type="molecule type" value="Genomic_DNA"/>
</dbReference>
<evidence type="ECO:0000313" key="1">
    <source>
        <dbReference type="EMBL" id="MCQ1528568.1"/>
    </source>
</evidence>
<name>A0ABT1NBC6_9FIRM</name>
<keyword evidence="2" id="KW-1185">Reference proteome</keyword>
<sequence length="82" mass="9507">MYLLFICEWRVVLTDIRVQRGARTTVNESISCHSEGAKRLKNLKLDPSGIALRMTRSLDFHSNEVSFNVLGFEFYLRGKGKW</sequence>
<reference evidence="1 2" key="1">
    <citation type="submission" date="2021-10" db="EMBL/GenBank/DDBJ databases">
        <title>Lutispora strain m25 sp. nov., a thermophilic, non-spore-forming bacterium isolated from a lab-scale methanogenic bioreactor digesting anaerobic sludge.</title>
        <authorList>
            <person name="El Houari A."/>
            <person name="Mcdonald J."/>
        </authorList>
    </citation>
    <scope>NUCLEOTIDE SEQUENCE [LARGE SCALE GENOMIC DNA]</scope>
    <source>
        <strain evidence="2">m25</strain>
    </source>
</reference>
<protein>
    <submittedName>
        <fullName evidence="1">Uncharacterized protein</fullName>
    </submittedName>
</protein>
<evidence type="ECO:0000313" key="2">
    <source>
        <dbReference type="Proteomes" id="UP001651880"/>
    </source>
</evidence>
<dbReference type="RefSeq" id="WP_255226088.1">
    <property type="nucleotide sequence ID" value="NZ_JAJEKE010000002.1"/>
</dbReference>